<dbReference type="PANTHER" id="PTHR30636:SF3">
    <property type="entry name" value="UPF0701 PROTEIN YICC"/>
    <property type="match status" value="1"/>
</dbReference>
<keyword evidence="3" id="KW-0255">Endonuclease</keyword>
<evidence type="ECO:0000256" key="3">
    <source>
        <dbReference type="ARBA" id="ARBA00022759"/>
    </source>
</evidence>
<dbReference type="NCBIfam" id="TIGR00255">
    <property type="entry name" value="YicC/YloC family endoribonuclease"/>
    <property type="match status" value="1"/>
</dbReference>
<evidence type="ECO:0000259" key="7">
    <source>
        <dbReference type="Pfam" id="PF03755"/>
    </source>
</evidence>
<dbReference type="Pfam" id="PF08340">
    <property type="entry name" value="YicC-like_C"/>
    <property type="match status" value="1"/>
</dbReference>
<comment type="cofactor">
    <cofactor evidence="1">
        <name>a divalent metal cation</name>
        <dbReference type="ChEBI" id="CHEBI:60240"/>
    </cofactor>
</comment>
<dbReference type="GO" id="GO:0004521">
    <property type="term" value="F:RNA endonuclease activity"/>
    <property type="evidence" value="ECO:0007669"/>
    <property type="project" value="InterPro"/>
</dbReference>
<comment type="similarity">
    <text evidence="5">Belongs to the YicC/YloC family.</text>
</comment>
<evidence type="ECO:0000256" key="6">
    <source>
        <dbReference type="SAM" id="Coils"/>
    </source>
</evidence>
<evidence type="ECO:0000256" key="5">
    <source>
        <dbReference type="ARBA" id="ARBA00035648"/>
    </source>
</evidence>
<feature type="domain" description="Endoribonuclease YicC-like C-terminal" evidence="8">
    <location>
        <begin position="179"/>
        <end position="297"/>
    </location>
</feature>
<evidence type="ECO:0000256" key="4">
    <source>
        <dbReference type="ARBA" id="ARBA00022801"/>
    </source>
</evidence>
<keyword evidence="2" id="KW-0540">Nuclease</keyword>
<keyword evidence="6" id="KW-0175">Coiled coil</keyword>
<dbReference type="GO" id="GO:0016787">
    <property type="term" value="F:hydrolase activity"/>
    <property type="evidence" value="ECO:0007669"/>
    <property type="project" value="UniProtKB-KW"/>
</dbReference>
<accession>A0A5B8FQ39</accession>
<evidence type="ECO:0000259" key="8">
    <source>
        <dbReference type="Pfam" id="PF08340"/>
    </source>
</evidence>
<keyword evidence="10" id="KW-1185">Reference proteome</keyword>
<protein>
    <submittedName>
        <fullName evidence="9">YicC family protein</fullName>
    </submittedName>
</protein>
<dbReference type="Pfam" id="PF03755">
    <property type="entry name" value="YicC-like_N"/>
    <property type="match status" value="1"/>
</dbReference>
<proteinExistence type="inferred from homology"/>
<sequence>MVQSMTGFAEATGADERLSWRWEARGVNGRGLDIRLRLPEGCEALDPVLRAAFSRAFSRGNITVGLRIGRVQGAAASRIDPEALDAAVALLAEAEQAAISAGLALQPTTPDRLLALPGVLASGESEDVLTPGRRAALLQDIDTLTAAFTAARADEGRALSAILTAQIDEIETRIAEARETAEARAARSGAALREKVAALLEAGAPADEGRLAQELALLAVRADVTEELDRLTAHVAAARELLAASGPVGRKFDFLAQEFNREANTLCSKSGAPDLTRVGLELKVLIDQMREQVQNVE</sequence>
<evidence type="ECO:0000313" key="9">
    <source>
        <dbReference type="EMBL" id="QDL90696.1"/>
    </source>
</evidence>
<evidence type="ECO:0000256" key="2">
    <source>
        <dbReference type="ARBA" id="ARBA00022722"/>
    </source>
</evidence>
<dbReference type="EMBL" id="CP040818">
    <property type="protein sequence ID" value="QDL90696.1"/>
    <property type="molecule type" value="Genomic_DNA"/>
</dbReference>
<gene>
    <name evidence="9" type="ORF">FDP22_02175</name>
</gene>
<dbReference type="InterPro" id="IPR013551">
    <property type="entry name" value="YicC-like_C"/>
</dbReference>
<feature type="domain" description="Endoribonuclease YicC-like N-terminal" evidence="7">
    <location>
        <begin position="2"/>
        <end position="160"/>
    </location>
</feature>
<reference evidence="9 10" key="1">
    <citation type="submission" date="2019-06" db="EMBL/GenBank/DDBJ databases">
        <title>Genome sequence of Rhodobacteraceae bacterium D4M1.</title>
        <authorList>
            <person name="Cao J."/>
        </authorList>
    </citation>
    <scope>NUCLEOTIDE SEQUENCE [LARGE SCALE GENOMIC DNA]</scope>
    <source>
        <strain evidence="9 10">D4M1</strain>
    </source>
</reference>
<feature type="coiled-coil region" evidence="6">
    <location>
        <begin position="160"/>
        <end position="187"/>
    </location>
</feature>
<dbReference type="KEGG" id="ppru:FDP22_02175"/>
<name>A0A5B8FQ39_9RHOB</name>
<organism evidence="9 10">
    <name type="scientific">Paroceanicella profunda</name>
    <dbReference type="NCBI Taxonomy" id="2579971"/>
    <lineage>
        <taxon>Bacteria</taxon>
        <taxon>Pseudomonadati</taxon>
        <taxon>Pseudomonadota</taxon>
        <taxon>Alphaproteobacteria</taxon>
        <taxon>Rhodobacterales</taxon>
        <taxon>Paracoccaceae</taxon>
        <taxon>Paroceanicella</taxon>
    </lineage>
</organism>
<dbReference type="Proteomes" id="UP000305888">
    <property type="component" value="Chromosome"/>
</dbReference>
<dbReference type="OrthoDB" id="9771229at2"/>
<dbReference type="PANTHER" id="PTHR30636">
    <property type="entry name" value="UPF0701 PROTEIN YICC"/>
    <property type="match status" value="1"/>
</dbReference>
<keyword evidence="4" id="KW-0378">Hydrolase</keyword>
<dbReference type="InterPro" id="IPR013527">
    <property type="entry name" value="YicC-like_N"/>
</dbReference>
<dbReference type="InterPro" id="IPR005229">
    <property type="entry name" value="YicC/YloC-like"/>
</dbReference>
<evidence type="ECO:0000313" key="10">
    <source>
        <dbReference type="Proteomes" id="UP000305888"/>
    </source>
</evidence>
<dbReference type="AlphaFoldDB" id="A0A5B8FQ39"/>
<evidence type="ECO:0000256" key="1">
    <source>
        <dbReference type="ARBA" id="ARBA00001968"/>
    </source>
</evidence>
<dbReference type="RefSeq" id="WP_138576621.1">
    <property type="nucleotide sequence ID" value="NZ_CP040818.1"/>
</dbReference>